<dbReference type="PANTHER" id="PTHR44329">
    <property type="entry name" value="SERINE/THREONINE-PROTEIN KINASE TNNI3K-RELATED"/>
    <property type="match status" value="1"/>
</dbReference>
<keyword evidence="1 6" id="KW-0808">Transferase</keyword>
<dbReference type="STRING" id="429701.A0A2G9GJ34"/>
<dbReference type="InterPro" id="IPR000719">
    <property type="entry name" value="Prot_kinase_dom"/>
</dbReference>
<keyword evidence="6" id="KW-0829">Tyrosine-protein kinase</keyword>
<evidence type="ECO:0000256" key="2">
    <source>
        <dbReference type="ARBA" id="ARBA00022741"/>
    </source>
</evidence>
<dbReference type="PROSITE" id="PS50011">
    <property type="entry name" value="PROTEIN_KINASE_DOM"/>
    <property type="match status" value="1"/>
</dbReference>
<dbReference type="GO" id="GO:0004674">
    <property type="term" value="F:protein serine/threonine kinase activity"/>
    <property type="evidence" value="ECO:0007669"/>
    <property type="project" value="TreeGrafter"/>
</dbReference>
<accession>A0A2G9GJ34</accession>
<dbReference type="Proteomes" id="UP000231279">
    <property type="component" value="Unassembled WGS sequence"/>
</dbReference>
<keyword evidence="4" id="KW-0067">ATP-binding</keyword>
<dbReference type="InterPro" id="IPR001245">
    <property type="entry name" value="Ser-Thr/Tyr_kinase_cat_dom"/>
</dbReference>
<dbReference type="PANTHER" id="PTHR44329:SF289">
    <property type="entry name" value="SERINE_THREONINE-PROTEIN KINASE VIK"/>
    <property type="match status" value="1"/>
</dbReference>
<dbReference type="EMBL" id="NKXS01004828">
    <property type="protein sequence ID" value="PIN05268.1"/>
    <property type="molecule type" value="Genomic_DNA"/>
</dbReference>
<dbReference type="InterPro" id="IPR020635">
    <property type="entry name" value="Tyr_kinase_cat_dom"/>
</dbReference>
<dbReference type="OrthoDB" id="4062651at2759"/>
<protein>
    <submittedName>
        <fullName evidence="6">Non-specific protein-tyrosine kinase</fullName>
        <ecNumber evidence="6">2.7.10.2</ecNumber>
    </submittedName>
</protein>
<evidence type="ECO:0000256" key="3">
    <source>
        <dbReference type="ARBA" id="ARBA00022777"/>
    </source>
</evidence>
<dbReference type="InterPro" id="IPR011009">
    <property type="entry name" value="Kinase-like_dom_sf"/>
</dbReference>
<keyword evidence="3 6" id="KW-0418">Kinase</keyword>
<organism evidence="6 7">
    <name type="scientific">Handroanthus impetiginosus</name>
    <dbReference type="NCBI Taxonomy" id="429701"/>
    <lineage>
        <taxon>Eukaryota</taxon>
        <taxon>Viridiplantae</taxon>
        <taxon>Streptophyta</taxon>
        <taxon>Embryophyta</taxon>
        <taxon>Tracheophyta</taxon>
        <taxon>Spermatophyta</taxon>
        <taxon>Magnoliopsida</taxon>
        <taxon>eudicotyledons</taxon>
        <taxon>Gunneridae</taxon>
        <taxon>Pentapetalae</taxon>
        <taxon>asterids</taxon>
        <taxon>lamiids</taxon>
        <taxon>Lamiales</taxon>
        <taxon>Bignoniaceae</taxon>
        <taxon>Crescentiina</taxon>
        <taxon>Tabebuia alliance</taxon>
        <taxon>Handroanthus</taxon>
    </lineage>
</organism>
<keyword evidence="2" id="KW-0547">Nucleotide-binding</keyword>
<dbReference type="GO" id="GO:0005524">
    <property type="term" value="F:ATP binding"/>
    <property type="evidence" value="ECO:0007669"/>
    <property type="project" value="UniProtKB-KW"/>
</dbReference>
<dbReference type="Pfam" id="PF07714">
    <property type="entry name" value="PK_Tyr_Ser-Thr"/>
    <property type="match status" value="1"/>
</dbReference>
<evidence type="ECO:0000256" key="1">
    <source>
        <dbReference type="ARBA" id="ARBA00022679"/>
    </source>
</evidence>
<evidence type="ECO:0000256" key="4">
    <source>
        <dbReference type="ARBA" id="ARBA00022840"/>
    </source>
</evidence>
<name>A0A2G9GJ34_9LAMI</name>
<evidence type="ECO:0000313" key="6">
    <source>
        <dbReference type="EMBL" id="PIN05268.1"/>
    </source>
</evidence>
<dbReference type="InterPro" id="IPR051681">
    <property type="entry name" value="Ser/Thr_Kinases-Pseudokinases"/>
</dbReference>
<dbReference type="FunFam" id="3.30.200.20:FF:000180">
    <property type="entry name" value="serine/threonine-protein kinase STY46-like"/>
    <property type="match status" value="1"/>
</dbReference>
<feature type="domain" description="Protein kinase" evidence="5">
    <location>
        <begin position="85"/>
        <end position="214"/>
    </location>
</feature>
<comment type="caution">
    <text evidence="6">The sequence shown here is derived from an EMBL/GenBank/DDBJ whole genome shotgun (WGS) entry which is preliminary data.</text>
</comment>
<gene>
    <name evidence="6" type="ORF">CDL12_22187</name>
</gene>
<proteinExistence type="predicted"/>
<dbReference type="EC" id="2.7.10.2" evidence="6"/>
<dbReference type="SUPFAM" id="SSF56112">
    <property type="entry name" value="Protein kinase-like (PK-like)"/>
    <property type="match status" value="1"/>
</dbReference>
<dbReference type="Gene3D" id="1.10.510.10">
    <property type="entry name" value="Transferase(Phosphotransferase) domain 1"/>
    <property type="match status" value="1"/>
</dbReference>
<sequence length="214" mass="23792">MSQIYDNWEKLLAAVLKREQFRRLALSDSVNSSYISSAPSSFNLGSASPFPSYVEHSGSQFEPGDVRRPLPNKFKWEIDPAKLDFSDATFISKVSSGGLIKASWYRTPVAVKRIIPSFSDESLVIQDFRNEINLLMKLRHPNIVQFLGAVTESKPLLFITEYLTGGSLDQHVKEKGPLGPSTAIDFAMDIASIITCQSLMPDGRASVLLHEKNI</sequence>
<reference evidence="7" key="1">
    <citation type="journal article" date="2018" name="Gigascience">
        <title>Genome assembly of the Pink Ipe (Handroanthus impetiginosus, Bignoniaceae), a highly valued, ecologically keystone Neotropical timber forest tree.</title>
        <authorList>
            <person name="Silva-Junior O.B."/>
            <person name="Grattapaglia D."/>
            <person name="Novaes E."/>
            <person name="Collevatti R.G."/>
        </authorList>
    </citation>
    <scope>NUCLEOTIDE SEQUENCE [LARGE SCALE GENOMIC DNA]</scope>
    <source>
        <strain evidence="7">cv. UFG-1</strain>
    </source>
</reference>
<evidence type="ECO:0000259" key="5">
    <source>
        <dbReference type="PROSITE" id="PS50011"/>
    </source>
</evidence>
<dbReference type="SMART" id="SM00219">
    <property type="entry name" value="TyrKc"/>
    <property type="match status" value="1"/>
</dbReference>
<dbReference type="AlphaFoldDB" id="A0A2G9GJ34"/>
<dbReference type="GO" id="GO:0004715">
    <property type="term" value="F:non-membrane spanning protein tyrosine kinase activity"/>
    <property type="evidence" value="ECO:0007669"/>
    <property type="project" value="UniProtKB-EC"/>
</dbReference>
<keyword evidence="7" id="KW-1185">Reference proteome</keyword>
<evidence type="ECO:0000313" key="7">
    <source>
        <dbReference type="Proteomes" id="UP000231279"/>
    </source>
</evidence>